<dbReference type="PANTHER" id="PTHR12919">
    <property type="entry name" value="30S RIBOSOMAL PROTEIN S16"/>
    <property type="match status" value="1"/>
</dbReference>
<evidence type="ECO:0000256" key="2">
    <source>
        <dbReference type="ARBA" id="ARBA00006668"/>
    </source>
</evidence>
<protein>
    <recommendedName>
        <fullName evidence="5">30S ribosomal protein S16, chloroplastic</fullName>
    </recommendedName>
</protein>
<dbReference type="InterPro" id="IPR023803">
    <property type="entry name" value="Ribosomal_bS16_dom_sf"/>
</dbReference>
<dbReference type="GO" id="GO:0015935">
    <property type="term" value="C:small ribosomal subunit"/>
    <property type="evidence" value="ECO:0007669"/>
    <property type="project" value="TreeGrafter"/>
</dbReference>
<dbReference type="HAMAP" id="MF_00385">
    <property type="entry name" value="Ribosomal_bS16"/>
    <property type="match status" value="1"/>
</dbReference>
<dbReference type="EMBL" id="MK397919">
    <property type="protein sequence ID" value="QBC71828.1"/>
    <property type="molecule type" value="Genomic_DNA"/>
</dbReference>
<dbReference type="NCBIfam" id="TIGR00002">
    <property type="entry name" value="S16"/>
    <property type="match status" value="1"/>
</dbReference>
<evidence type="ECO:0000313" key="6">
    <source>
        <dbReference type="EMBL" id="QBC71828.1"/>
    </source>
</evidence>
<dbReference type="GO" id="GO:0032543">
    <property type="term" value="P:mitochondrial translation"/>
    <property type="evidence" value="ECO:0007669"/>
    <property type="project" value="TreeGrafter"/>
</dbReference>
<dbReference type="GO" id="GO:0005739">
    <property type="term" value="C:mitochondrion"/>
    <property type="evidence" value="ECO:0007669"/>
    <property type="project" value="GOC"/>
</dbReference>
<dbReference type="PANTHER" id="PTHR12919:SF20">
    <property type="entry name" value="SMALL RIBOSOMAL SUBUNIT PROTEIN BS16M"/>
    <property type="match status" value="1"/>
</dbReference>
<evidence type="ECO:0000256" key="4">
    <source>
        <dbReference type="ARBA" id="ARBA00023274"/>
    </source>
</evidence>
<gene>
    <name evidence="6" type="primary">rps16</name>
</gene>
<keyword evidence="3 6" id="KW-0689">Ribosomal protein</keyword>
<geneLocation type="plastid" evidence="6"/>
<evidence type="ECO:0000256" key="1">
    <source>
        <dbReference type="ARBA" id="ARBA00004229"/>
    </source>
</evidence>
<dbReference type="GO" id="GO:0009507">
    <property type="term" value="C:chloroplast"/>
    <property type="evidence" value="ECO:0007669"/>
    <property type="project" value="UniProtKB-SubCell"/>
</dbReference>
<comment type="subcellular location">
    <subcellularLocation>
        <location evidence="1">Plastid</location>
        <location evidence="1">Chloroplast</location>
    </subcellularLocation>
</comment>
<organism evidence="6">
    <name type="scientific">Drosera indica</name>
    <dbReference type="NCBI Taxonomy" id="16680"/>
    <lineage>
        <taxon>Eukaryota</taxon>
        <taxon>Viridiplantae</taxon>
        <taxon>Streptophyta</taxon>
        <taxon>Embryophyta</taxon>
        <taxon>Tracheophyta</taxon>
        <taxon>Spermatophyta</taxon>
        <taxon>Magnoliopsida</taxon>
        <taxon>eudicotyledons</taxon>
        <taxon>Gunneridae</taxon>
        <taxon>Pentapetalae</taxon>
        <taxon>Caryophyllales</taxon>
        <taxon>Droseraceae</taxon>
        <taxon>Drosera</taxon>
    </lineage>
</organism>
<reference evidence="6" key="1">
    <citation type="journal article" date="2019" name="Mol. Phylogenet. Evol.">
        <title>Plastid phylogenomic insights into the evolution of Caryophyllales.</title>
        <authorList>
            <person name="Yao G."/>
            <person name="Jin J.J."/>
            <person name="Li H.T."/>
            <person name="Yang J.B."/>
            <person name="Shiva Mandala V."/>
            <person name="Croley M."/>
            <person name="Mostow R."/>
            <person name="Douglas N.A."/>
            <person name="Chase M.W."/>
            <person name="Christenhusz M.J."/>
            <person name="Soltis D.E."/>
            <person name="Soltis P.S."/>
            <person name="Smith S.A."/>
            <person name="Brockington S.F."/>
            <person name="Moore M.J."/>
            <person name="Yi T.S."/>
            <person name="Li D.Z."/>
        </authorList>
    </citation>
    <scope>NUCLEOTIDE SEQUENCE</scope>
</reference>
<comment type="similarity">
    <text evidence="2">Belongs to the bacterial ribosomal protein bS16 family.</text>
</comment>
<dbReference type="InterPro" id="IPR000307">
    <property type="entry name" value="Ribosomal_bS16"/>
</dbReference>
<keyword evidence="4" id="KW-0687">Ribonucleoprotein</keyword>
<proteinExistence type="inferred from homology"/>
<evidence type="ECO:0000256" key="3">
    <source>
        <dbReference type="ARBA" id="ARBA00022980"/>
    </source>
</evidence>
<accession>A0A411K3C0</accession>
<dbReference type="Pfam" id="PF00886">
    <property type="entry name" value="Ribosomal_S16"/>
    <property type="match status" value="1"/>
</dbReference>
<dbReference type="Gene3D" id="3.30.1320.10">
    <property type="match status" value="1"/>
</dbReference>
<keyword evidence="6" id="KW-0934">Plastid</keyword>
<sequence length="109" mass="12881">MIRFRLKRYGRKQRATYRIVAMDVRSRRDGRELANLGFYDPIRNKISLNKTLIRYFFIKKGAQLTKTVSNLLKKAGLLMTRRNKTSLNLKKFIIRDFLKLKKGTQSAIT</sequence>
<evidence type="ECO:0000256" key="5">
    <source>
        <dbReference type="ARBA" id="ARBA00035371"/>
    </source>
</evidence>
<dbReference type="GO" id="GO:0003735">
    <property type="term" value="F:structural constituent of ribosome"/>
    <property type="evidence" value="ECO:0007669"/>
    <property type="project" value="InterPro"/>
</dbReference>
<dbReference type="AlphaFoldDB" id="A0A411K3C0"/>
<dbReference type="SUPFAM" id="SSF54565">
    <property type="entry name" value="Ribosomal protein S16"/>
    <property type="match status" value="1"/>
</dbReference>
<name>A0A411K3C0_9CARY</name>